<evidence type="ECO:0000256" key="2">
    <source>
        <dbReference type="ARBA" id="ARBA00012438"/>
    </source>
</evidence>
<organism evidence="8 9">
    <name type="scientific">Flammeovirga yaeyamensis</name>
    <dbReference type="NCBI Taxonomy" id="367791"/>
    <lineage>
        <taxon>Bacteria</taxon>
        <taxon>Pseudomonadati</taxon>
        <taxon>Bacteroidota</taxon>
        <taxon>Cytophagia</taxon>
        <taxon>Cytophagales</taxon>
        <taxon>Flammeovirgaceae</taxon>
        <taxon>Flammeovirga</taxon>
    </lineage>
</organism>
<dbReference type="SMART" id="SM00388">
    <property type="entry name" value="HisKA"/>
    <property type="match status" value="1"/>
</dbReference>
<evidence type="ECO:0000259" key="7">
    <source>
        <dbReference type="PROSITE" id="PS50112"/>
    </source>
</evidence>
<keyword evidence="4" id="KW-0808">Transferase</keyword>
<dbReference type="CDD" id="cd00082">
    <property type="entry name" value="HisKA"/>
    <property type="match status" value="1"/>
</dbReference>
<evidence type="ECO:0000256" key="3">
    <source>
        <dbReference type="ARBA" id="ARBA00022553"/>
    </source>
</evidence>
<evidence type="ECO:0000256" key="5">
    <source>
        <dbReference type="ARBA" id="ARBA00022777"/>
    </source>
</evidence>
<reference evidence="8 9" key="1">
    <citation type="submission" date="2021-05" db="EMBL/GenBank/DDBJ databases">
        <title>Comparative genomic studies on the polysaccharide-degrading batcterial strains of the Flammeovirga genus.</title>
        <authorList>
            <person name="Zewei F."/>
            <person name="Zheng Z."/>
            <person name="Yu L."/>
            <person name="Ruyue G."/>
            <person name="Yanhong M."/>
            <person name="Yuanyuan C."/>
            <person name="Jingyan G."/>
            <person name="Wenjun H."/>
        </authorList>
    </citation>
    <scope>NUCLEOTIDE SEQUENCE [LARGE SCALE GENOMIC DNA]</scope>
    <source>
        <strain evidence="8 9">NBRC:100898</strain>
    </source>
</reference>
<dbReference type="Pfam" id="PF02518">
    <property type="entry name" value="HATPase_c"/>
    <property type="match status" value="1"/>
</dbReference>
<evidence type="ECO:0000313" key="9">
    <source>
        <dbReference type="Proteomes" id="UP000678679"/>
    </source>
</evidence>
<accession>A0AAX1NBF0</accession>
<dbReference type="NCBIfam" id="TIGR00229">
    <property type="entry name" value="sensory_box"/>
    <property type="match status" value="1"/>
</dbReference>
<dbReference type="InterPro" id="IPR035965">
    <property type="entry name" value="PAS-like_dom_sf"/>
</dbReference>
<dbReference type="FunFam" id="3.30.565.10:FF:000006">
    <property type="entry name" value="Sensor histidine kinase WalK"/>
    <property type="match status" value="1"/>
</dbReference>
<proteinExistence type="predicted"/>
<comment type="catalytic activity">
    <reaction evidence="1">
        <text>ATP + protein L-histidine = ADP + protein N-phospho-L-histidine.</text>
        <dbReference type="EC" id="2.7.13.3"/>
    </reaction>
</comment>
<dbReference type="InterPro" id="IPR003661">
    <property type="entry name" value="HisK_dim/P_dom"/>
</dbReference>
<dbReference type="SUPFAM" id="SSF55874">
    <property type="entry name" value="ATPase domain of HSP90 chaperone/DNA topoisomerase II/histidine kinase"/>
    <property type="match status" value="1"/>
</dbReference>
<dbReference type="InterPro" id="IPR000014">
    <property type="entry name" value="PAS"/>
</dbReference>
<protein>
    <recommendedName>
        <fullName evidence="2">histidine kinase</fullName>
        <ecNumber evidence="2">2.7.13.3</ecNumber>
    </recommendedName>
</protein>
<dbReference type="Proteomes" id="UP000678679">
    <property type="component" value="Chromosome 1"/>
</dbReference>
<dbReference type="Gene3D" id="3.30.565.10">
    <property type="entry name" value="Histidine kinase-like ATPase, C-terminal domain"/>
    <property type="match status" value="1"/>
</dbReference>
<dbReference type="InterPro" id="IPR036097">
    <property type="entry name" value="HisK_dim/P_sf"/>
</dbReference>
<dbReference type="SMART" id="SM00091">
    <property type="entry name" value="PAS"/>
    <property type="match status" value="1"/>
</dbReference>
<dbReference type="PANTHER" id="PTHR43304">
    <property type="entry name" value="PHYTOCHROME-LIKE PROTEIN CPH1"/>
    <property type="match status" value="1"/>
</dbReference>
<name>A0AAX1NBF0_9BACT</name>
<evidence type="ECO:0000259" key="6">
    <source>
        <dbReference type="PROSITE" id="PS50109"/>
    </source>
</evidence>
<dbReference type="GO" id="GO:0000155">
    <property type="term" value="F:phosphorelay sensor kinase activity"/>
    <property type="evidence" value="ECO:0007669"/>
    <property type="project" value="InterPro"/>
</dbReference>
<sequence length="370" mass="42400">MFTNSNPNDFSKKDDVYLHLYETSPDMHVSVDPSTGKVIMCNKTTEEKLGKSKEDIIGTHVLDLYHPNSKDKASNIFKSFKKGSVIENERLQILDAKGHTLTVLLNVHCLTNEKGEIVCSNSSWRDISDVLTLEKEIQKNDTFLRDKQKELEEFLYIASHDLQEPLKTIQSLISLFQYEDQNQLTDNSKQYLEYISSRADSMQGIIQGLLEYSRLNKDDQLIPVDCNQIIAEIKADFQSIINEKDVKIDHSVLPTVKGFHTLIRLLFQNLINNAIKFQKENADPFIEIEAKELDDFYHFSVRDNGIGISKEYTQGIFKIFTRLHTKSEYPGHGIGLAHCRKIVNLHHGNIWVDSEIGFGSTFHFTISKSL</sequence>
<dbReference type="InterPro" id="IPR036890">
    <property type="entry name" value="HATPase_C_sf"/>
</dbReference>
<dbReference type="Pfam" id="PF00989">
    <property type="entry name" value="PAS"/>
    <property type="match status" value="1"/>
</dbReference>
<keyword evidence="9" id="KW-1185">Reference proteome</keyword>
<dbReference type="InterPro" id="IPR005467">
    <property type="entry name" value="His_kinase_dom"/>
</dbReference>
<evidence type="ECO:0000256" key="1">
    <source>
        <dbReference type="ARBA" id="ARBA00000085"/>
    </source>
</evidence>
<evidence type="ECO:0000313" key="8">
    <source>
        <dbReference type="EMBL" id="QWG02978.1"/>
    </source>
</evidence>
<dbReference type="EMBL" id="CP076132">
    <property type="protein sequence ID" value="QWG02978.1"/>
    <property type="molecule type" value="Genomic_DNA"/>
</dbReference>
<dbReference type="InterPro" id="IPR013767">
    <property type="entry name" value="PAS_fold"/>
</dbReference>
<dbReference type="PROSITE" id="PS50112">
    <property type="entry name" value="PAS"/>
    <property type="match status" value="1"/>
</dbReference>
<dbReference type="RefSeq" id="WP_066209594.1">
    <property type="nucleotide sequence ID" value="NZ_CP076132.1"/>
</dbReference>
<feature type="domain" description="PAS" evidence="7">
    <location>
        <begin position="13"/>
        <end position="84"/>
    </location>
</feature>
<dbReference type="SUPFAM" id="SSF47384">
    <property type="entry name" value="Homodimeric domain of signal transducing histidine kinase"/>
    <property type="match status" value="1"/>
</dbReference>
<feature type="domain" description="Histidine kinase" evidence="6">
    <location>
        <begin position="157"/>
        <end position="370"/>
    </location>
</feature>
<dbReference type="InterPro" id="IPR004358">
    <property type="entry name" value="Sig_transdc_His_kin-like_C"/>
</dbReference>
<dbReference type="CDD" id="cd00130">
    <property type="entry name" value="PAS"/>
    <property type="match status" value="1"/>
</dbReference>
<dbReference type="Pfam" id="PF00512">
    <property type="entry name" value="HisKA"/>
    <property type="match status" value="1"/>
</dbReference>
<evidence type="ECO:0000256" key="4">
    <source>
        <dbReference type="ARBA" id="ARBA00022679"/>
    </source>
</evidence>
<dbReference type="EC" id="2.7.13.3" evidence="2"/>
<dbReference type="PRINTS" id="PR00344">
    <property type="entry name" value="BCTRLSENSOR"/>
</dbReference>
<dbReference type="Gene3D" id="3.30.450.20">
    <property type="entry name" value="PAS domain"/>
    <property type="match status" value="1"/>
</dbReference>
<dbReference type="InterPro" id="IPR003594">
    <property type="entry name" value="HATPase_dom"/>
</dbReference>
<gene>
    <name evidence="8" type="ORF">KMW28_05195</name>
</gene>
<dbReference type="KEGG" id="fya:KMW28_05195"/>
<dbReference type="Gene3D" id="1.10.287.130">
    <property type="match status" value="1"/>
</dbReference>
<keyword evidence="3" id="KW-0597">Phosphoprotein</keyword>
<dbReference type="PANTHER" id="PTHR43304:SF1">
    <property type="entry name" value="PAC DOMAIN-CONTAINING PROTEIN"/>
    <property type="match status" value="1"/>
</dbReference>
<keyword evidence="5" id="KW-0418">Kinase</keyword>
<dbReference type="InterPro" id="IPR052162">
    <property type="entry name" value="Sensor_kinase/Photoreceptor"/>
</dbReference>
<dbReference type="AlphaFoldDB" id="A0AAX1NBF0"/>
<dbReference type="PROSITE" id="PS50109">
    <property type="entry name" value="HIS_KIN"/>
    <property type="match status" value="1"/>
</dbReference>
<dbReference type="SMART" id="SM00387">
    <property type="entry name" value="HATPase_c"/>
    <property type="match status" value="1"/>
</dbReference>
<dbReference type="SUPFAM" id="SSF55785">
    <property type="entry name" value="PYP-like sensor domain (PAS domain)"/>
    <property type="match status" value="1"/>
</dbReference>